<dbReference type="Gene3D" id="4.10.520.10">
    <property type="entry name" value="IHF-like DNA-binding proteins"/>
    <property type="match status" value="1"/>
</dbReference>
<geneLocation type="plastid" evidence="3"/>
<proteinExistence type="inferred from homology"/>
<keyword evidence="3" id="KW-0934">Plastid</keyword>
<dbReference type="InterPro" id="IPR000119">
    <property type="entry name" value="Hist_DNA-bd"/>
</dbReference>
<comment type="similarity">
    <text evidence="2">Belongs to the bacterial histone-like protein family.</text>
</comment>
<dbReference type="GO" id="GO:0030527">
    <property type="term" value="F:structural constituent of chromatin"/>
    <property type="evidence" value="ECO:0007669"/>
    <property type="project" value="InterPro"/>
</dbReference>
<dbReference type="RefSeq" id="YP_009159256.1">
    <property type="nucleotide sequence ID" value="NC_027589.1"/>
</dbReference>
<dbReference type="Pfam" id="PF00216">
    <property type="entry name" value="Bac_DNA_binding"/>
    <property type="match status" value="1"/>
</dbReference>
<evidence type="ECO:0000256" key="1">
    <source>
        <dbReference type="ARBA" id="ARBA00023125"/>
    </source>
</evidence>
<dbReference type="PRINTS" id="PR01727">
    <property type="entry name" value="DNABINDINGHU"/>
</dbReference>
<keyword evidence="1" id="KW-0238">DNA-binding</keyword>
<dbReference type="CDD" id="cd13831">
    <property type="entry name" value="HU"/>
    <property type="match status" value="1"/>
</dbReference>
<accession>A0A0H4SMB3</accession>
<dbReference type="SUPFAM" id="SSF47729">
    <property type="entry name" value="IHF-like DNA-binding proteins"/>
    <property type="match status" value="1"/>
</dbReference>
<dbReference type="EMBL" id="KP899713">
    <property type="protein sequence ID" value="AKP94674.1"/>
    <property type="molecule type" value="Genomic_DNA"/>
</dbReference>
<dbReference type="AlphaFoldDB" id="A0A0H4SMB3"/>
<name>A0A0H4SMB3_9CRYP</name>
<dbReference type="GeneID" id="25077808"/>
<evidence type="ECO:0000256" key="2">
    <source>
        <dbReference type="RuleBase" id="RU003939"/>
    </source>
</evidence>
<protein>
    <submittedName>
        <fullName evidence="3">DNA binding protein hu-like protein, histon like protein</fullName>
    </submittedName>
</protein>
<reference evidence="3" key="1">
    <citation type="journal article" date="2015" name="PLoS ONE">
        <title>The Plastid Genome of the Cryptomonad Teleaulax amphioxeia.</title>
        <authorList>
            <person name="Kim J.I."/>
            <person name="Yoon H.S."/>
            <person name="Yi G."/>
            <person name="Kim H.S."/>
            <person name="Yih W."/>
            <person name="Shin W."/>
        </authorList>
    </citation>
    <scope>NUCLEOTIDE SEQUENCE</scope>
    <source>
        <strain evidence="3">HACCP-CR01</strain>
    </source>
</reference>
<dbReference type="SMART" id="SM00411">
    <property type="entry name" value="BHL"/>
    <property type="match status" value="1"/>
</dbReference>
<evidence type="ECO:0000313" key="3">
    <source>
        <dbReference type="EMBL" id="AKP94674.1"/>
    </source>
</evidence>
<dbReference type="PANTHER" id="PTHR33175:SF3">
    <property type="entry name" value="DNA-BINDING PROTEIN HU-BETA"/>
    <property type="match status" value="1"/>
</dbReference>
<gene>
    <name evidence="3" type="primary">hlpA</name>
    <name evidence="3" type="ORF">TampPt_p104</name>
</gene>
<dbReference type="GO" id="GO:0003677">
    <property type="term" value="F:DNA binding"/>
    <property type="evidence" value="ECO:0007669"/>
    <property type="project" value="UniProtKB-KW"/>
</dbReference>
<sequence length="96" mass="10817">MNKKELIDIVAKKSGMTKTETESLVTIALETIVESVAKGDRVTLVGFGSFEARERKARYGRNPQSGERLYIPPSRIPTFSVGNFFKTKVNNYFLDK</sequence>
<dbReference type="PANTHER" id="PTHR33175">
    <property type="entry name" value="DNA-BINDING PROTEIN HU"/>
    <property type="match status" value="1"/>
</dbReference>
<organism evidence="3">
    <name type="scientific">Teleaulax amphioxeia</name>
    <dbReference type="NCBI Taxonomy" id="77931"/>
    <lineage>
        <taxon>Eukaryota</taxon>
        <taxon>Cryptophyceae</taxon>
        <taxon>Pyrenomonadales</taxon>
        <taxon>Geminigeraceae</taxon>
        <taxon>Teleaulax</taxon>
    </lineage>
</organism>
<dbReference type="InterPro" id="IPR010992">
    <property type="entry name" value="IHF-like_DNA-bd_dom_sf"/>
</dbReference>